<reference evidence="1 2" key="1">
    <citation type="journal article" date="2018" name="PLoS Genet.">
        <title>Population sequencing reveals clonal diversity and ancestral inbreeding in the grapevine cultivar Chardonnay.</title>
        <authorList>
            <person name="Roach M.J."/>
            <person name="Johnson D.L."/>
            <person name="Bohlmann J."/>
            <person name="van Vuuren H.J."/>
            <person name="Jones S.J."/>
            <person name="Pretorius I.S."/>
            <person name="Schmidt S.A."/>
            <person name="Borneman A.R."/>
        </authorList>
    </citation>
    <scope>NUCLEOTIDE SEQUENCE [LARGE SCALE GENOMIC DNA]</scope>
    <source>
        <strain evidence="2">cv. Chardonnay</strain>
        <tissue evidence="1">Leaf</tissue>
    </source>
</reference>
<gene>
    <name evidence="1" type="ORF">CK203_113831</name>
</gene>
<dbReference type="AlphaFoldDB" id="A0A438CN27"/>
<evidence type="ECO:0000313" key="1">
    <source>
        <dbReference type="EMBL" id="RVW24615.1"/>
    </source>
</evidence>
<accession>A0A438CN27</accession>
<dbReference type="EMBL" id="QGNW01002168">
    <property type="protein sequence ID" value="RVW24615.1"/>
    <property type="molecule type" value="Genomic_DNA"/>
</dbReference>
<name>A0A438CN27_VITVI</name>
<comment type="caution">
    <text evidence="1">The sequence shown here is derived from an EMBL/GenBank/DDBJ whole genome shotgun (WGS) entry which is preliminary data.</text>
</comment>
<protein>
    <submittedName>
        <fullName evidence="1">Uncharacterized protein</fullName>
    </submittedName>
</protein>
<sequence length="119" mass="13787">MCGGDDHLAWKRSVSSETCRGLHTTGRLSLRSFDQDFLSSTWVHLRAFRAFLVTVRIQYFLIWSPDWFFILNVDLPSWVRVEMILVRFVERSGMDQQSVTVDQFTAAMASMHEALANLK</sequence>
<evidence type="ECO:0000313" key="2">
    <source>
        <dbReference type="Proteomes" id="UP000288805"/>
    </source>
</evidence>
<proteinExistence type="predicted"/>
<organism evidence="1 2">
    <name type="scientific">Vitis vinifera</name>
    <name type="common">Grape</name>
    <dbReference type="NCBI Taxonomy" id="29760"/>
    <lineage>
        <taxon>Eukaryota</taxon>
        <taxon>Viridiplantae</taxon>
        <taxon>Streptophyta</taxon>
        <taxon>Embryophyta</taxon>
        <taxon>Tracheophyta</taxon>
        <taxon>Spermatophyta</taxon>
        <taxon>Magnoliopsida</taxon>
        <taxon>eudicotyledons</taxon>
        <taxon>Gunneridae</taxon>
        <taxon>Pentapetalae</taxon>
        <taxon>rosids</taxon>
        <taxon>Vitales</taxon>
        <taxon>Vitaceae</taxon>
        <taxon>Viteae</taxon>
        <taxon>Vitis</taxon>
    </lineage>
</organism>
<dbReference type="Proteomes" id="UP000288805">
    <property type="component" value="Unassembled WGS sequence"/>
</dbReference>